<feature type="binding site" evidence="6">
    <location>
        <begin position="330"/>
        <end position="334"/>
    </location>
    <ligand>
        <name>ATP</name>
        <dbReference type="ChEBI" id="CHEBI:30616"/>
    </ligand>
</feature>
<dbReference type="PRINTS" id="PR00471">
    <property type="entry name" value="ACETATEKNASE"/>
</dbReference>
<feature type="binding site" evidence="6">
    <location>
        <position position="383"/>
    </location>
    <ligand>
        <name>Mg(2+)</name>
        <dbReference type="ChEBI" id="CHEBI:18420"/>
    </ligand>
</feature>
<evidence type="ECO:0000256" key="6">
    <source>
        <dbReference type="HAMAP-Rule" id="MF_00020"/>
    </source>
</evidence>
<proteinExistence type="inferred from homology"/>
<comment type="subunit">
    <text evidence="6">Homodimer.</text>
</comment>
<evidence type="ECO:0000256" key="7">
    <source>
        <dbReference type="RuleBase" id="RU003835"/>
    </source>
</evidence>
<accession>A0AAU9CYQ5</accession>
<dbReference type="InterPro" id="IPR043129">
    <property type="entry name" value="ATPase_NBD"/>
</dbReference>
<protein>
    <recommendedName>
        <fullName evidence="6">Acetate kinase</fullName>
        <ecNumber evidence="6">2.7.2.1</ecNumber>
    </recommendedName>
    <alternativeName>
        <fullName evidence="6">Acetokinase</fullName>
    </alternativeName>
</protein>
<feature type="binding site" evidence="6">
    <location>
        <begin position="207"/>
        <end position="211"/>
    </location>
    <ligand>
        <name>ATP</name>
        <dbReference type="ChEBI" id="CHEBI:30616"/>
    </ligand>
</feature>
<dbReference type="SUPFAM" id="SSF53067">
    <property type="entry name" value="Actin-like ATPase domain"/>
    <property type="match status" value="2"/>
</dbReference>
<dbReference type="RefSeq" id="WP_317698288.1">
    <property type="nucleotide sequence ID" value="NZ_AP026801.1"/>
</dbReference>
<gene>
    <name evidence="8" type="primary">ack2</name>
    <name evidence="6" type="synonym">ackA</name>
    <name evidence="8" type="ORF">KIMC2_09300</name>
</gene>
<comment type="function">
    <text evidence="6">Catalyzes the formation of acetyl phosphate from acetate and ATP. Can also catalyze the reverse reaction.</text>
</comment>
<dbReference type="InterPro" id="IPR004372">
    <property type="entry name" value="Ac/propionate_kinase"/>
</dbReference>
<feature type="site" description="Transition state stabilizer" evidence="6">
    <location>
        <position position="240"/>
    </location>
</feature>
<keyword evidence="9" id="KW-1185">Reference proteome</keyword>
<dbReference type="EC" id="2.7.2.1" evidence="6"/>
<comment type="subcellular location">
    <subcellularLocation>
        <location evidence="6">Cytoplasm</location>
    </subcellularLocation>
</comment>
<keyword evidence="2 6" id="KW-0808">Transferase</keyword>
<dbReference type="PANTHER" id="PTHR21060">
    <property type="entry name" value="ACETATE KINASE"/>
    <property type="match status" value="1"/>
</dbReference>
<reference evidence="8 9" key="1">
    <citation type="journal article" date="2023" name="Microbiol. Spectr.">
        <title>Symbiosis of Carpenter Bees with Uncharacterized Lactic Acid Bacteria Showing NAD Auxotrophy.</title>
        <authorList>
            <person name="Kawasaki S."/>
            <person name="Ozawa K."/>
            <person name="Mori T."/>
            <person name="Yamamoto A."/>
            <person name="Ito M."/>
            <person name="Ohkuma M."/>
            <person name="Sakamoto M."/>
            <person name="Matsutani M."/>
        </authorList>
    </citation>
    <scope>NUCLEOTIDE SEQUENCE [LARGE SCALE GENOMIC DNA]</scope>
    <source>
        <strain evidence="8 9">KimC2</strain>
    </source>
</reference>
<dbReference type="Pfam" id="PF00871">
    <property type="entry name" value="Acetate_kinase"/>
    <property type="match status" value="1"/>
</dbReference>
<keyword evidence="6" id="KW-0460">Magnesium</keyword>
<keyword evidence="6" id="KW-0479">Metal-binding</keyword>
<evidence type="ECO:0000313" key="9">
    <source>
        <dbReference type="Proteomes" id="UP001321804"/>
    </source>
</evidence>
<comment type="pathway">
    <text evidence="6">Metabolic intermediate biosynthesis; acetyl-CoA biosynthesis; acetyl-CoA from acetate: step 1/2.</text>
</comment>
<evidence type="ECO:0000256" key="2">
    <source>
        <dbReference type="ARBA" id="ARBA00022679"/>
    </source>
</evidence>
<organism evidence="8 9">
    <name type="scientific">Xylocopilactobacillus apis</name>
    <dbReference type="NCBI Taxonomy" id="2932183"/>
    <lineage>
        <taxon>Bacteria</taxon>
        <taxon>Bacillati</taxon>
        <taxon>Bacillota</taxon>
        <taxon>Bacilli</taxon>
        <taxon>Lactobacillales</taxon>
        <taxon>Lactobacillaceae</taxon>
        <taxon>Xylocopilactobacillus</taxon>
    </lineage>
</organism>
<dbReference type="GO" id="GO:0006083">
    <property type="term" value="P:acetate metabolic process"/>
    <property type="evidence" value="ECO:0007669"/>
    <property type="project" value="TreeGrafter"/>
</dbReference>
<dbReference type="Gene3D" id="3.30.420.40">
    <property type="match status" value="2"/>
</dbReference>
<dbReference type="EMBL" id="AP026801">
    <property type="protein sequence ID" value="BDR56368.1"/>
    <property type="molecule type" value="Genomic_DNA"/>
</dbReference>
<dbReference type="PANTHER" id="PTHR21060:SF15">
    <property type="entry name" value="ACETATE KINASE-RELATED"/>
    <property type="match status" value="1"/>
</dbReference>
<evidence type="ECO:0000313" key="8">
    <source>
        <dbReference type="EMBL" id="BDR56368.1"/>
    </source>
</evidence>
<dbReference type="GO" id="GO:0000287">
    <property type="term" value="F:magnesium ion binding"/>
    <property type="evidence" value="ECO:0007669"/>
    <property type="project" value="UniProtKB-UniRule"/>
</dbReference>
<evidence type="ECO:0000256" key="1">
    <source>
        <dbReference type="ARBA" id="ARBA00008748"/>
    </source>
</evidence>
<dbReference type="GO" id="GO:0008776">
    <property type="term" value="F:acetate kinase activity"/>
    <property type="evidence" value="ECO:0007669"/>
    <property type="project" value="UniProtKB-UniRule"/>
</dbReference>
<feature type="active site" description="Proton donor/acceptor" evidence="6">
    <location>
        <position position="147"/>
    </location>
</feature>
<comment type="similarity">
    <text evidence="1 6 7">Belongs to the acetokinase family.</text>
</comment>
<dbReference type="GO" id="GO:0006085">
    <property type="term" value="P:acetyl-CoA biosynthetic process"/>
    <property type="evidence" value="ECO:0007669"/>
    <property type="project" value="UniProtKB-UniRule"/>
</dbReference>
<dbReference type="GO" id="GO:0005737">
    <property type="term" value="C:cytoplasm"/>
    <property type="evidence" value="ECO:0007669"/>
    <property type="project" value="UniProtKB-SubCell"/>
</dbReference>
<keyword evidence="4 6" id="KW-0418">Kinase</keyword>
<feature type="site" description="Transition state stabilizer" evidence="6">
    <location>
        <position position="179"/>
    </location>
</feature>
<dbReference type="NCBIfam" id="TIGR00016">
    <property type="entry name" value="ackA"/>
    <property type="match status" value="1"/>
</dbReference>
<dbReference type="Proteomes" id="UP001321804">
    <property type="component" value="Chromosome"/>
</dbReference>
<keyword evidence="3 6" id="KW-0547">Nucleotide-binding</keyword>
<feature type="binding site" evidence="6">
    <location>
        <position position="15"/>
    </location>
    <ligand>
        <name>ATP</name>
        <dbReference type="ChEBI" id="CHEBI:30616"/>
    </ligand>
</feature>
<name>A0AAU9CYQ5_9LACO</name>
<comment type="cofactor">
    <cofactor evidence="6">
        <name>Mg(2+)</name>
        <dbReference type="ChEBI" id="CHEBI:18420"/>
    </cofactor>
    <cofactor evidence="6">
        <name>Mn(2+)</name>
        <dbReference type="ChEBI" id="CHEBI:29035"/>
    </cofactor>
    <text evidence="6">Mg(2+). Can also accept Mn(2+).</text>
</comment>
<dbReference type="PROSITE" id="PS01075">
    <property type="entry name" value="ACETATE_KINASE_1"/>
    <property type="match status" value="1"/>
</dbReference>
<evidence type="ECO:0000256" key="4">
    <source>
        <dbReference type="ARBA" id="ARBA00022777"/>
    </source>
</evidence>
<sequence length="400" mass="44394">MVKVIAINCGSSTLKFKLFEMPEEKVIASGMVDRLGLTDSVFTLKTSNDNSFEIKKDIKDHSEAVKLLLKELIDCKVLKSLDELGGVGHRVVAGGENYEKSTFVDQHVINNIKYLSIYAPLHNYSEARGMEAFRDYNPELPQVAVFDTALYTGMPKENYLYSIPMKYYRLYGARKYGAHGTSHRYLTDRAAKILNKNIEDLNIISLHLGSGASITATNHGKVIDTSMGFTPMAGITMSTRSGDIDPSLVLYLMKQLDINNPDEMADILNKESGLLGISELSPDMRDLEKEQDTNDQAKLAIDIFINRIVKYVGSYVAEMGSVDALIFSAGIGENDIGVRQSIVDHLSFIGAKIDSEKNHVRGEERDLTGEGSKVKVLLIPTDEELMIARDAYNIGYLSKK</sequence>
<comment type="catalytic activity">
    <reaction evidence="6">
        <text>acetate + ATP = acetyl phosphate + ADP</text>
        <dbReference type="Rhea" id="RHEA:11352"/>
        <dbReference type="ChEBI" id="CHEBI:22191"/>
        <dbReference type="ChEBI" id="CHEBI:30089"/>
        <dbReference type="ChEBI" id="CHEBI:30616"/>
        <dbReference type="ChEBI" id="CHEBI:456216"/>
        <dbReference type="EC" id="2.7.2.1"/>
    </reaction>
</comment>
<dbReference type="AlphaFoldDB" id="A0AAU9CYQ5"/>
<feature type="binding site" evidence="6">
    <location>
        <position position="8"/>
    </location>
    <ligand>
        <name>Mg(2+)</name>
        <dbReference type="ChEBI" id="CHEBI:18420"/>
    </ligand>
</feature>
<dbReference type="HAMAP" id="MF_00020">
    <property type="entry name" value="Acetate_kinase"/>
    <property type="match status" value="1"/>
</dbReference>
<feature type="binding site" evidence="6">
    <location>
        <position position="90"/>
    </location>
    <ligand>
        <name>substrate</name>
    </ligand>
</feature>
<dbReference type="InterPro" id="IPR000890">
    <property type="entry name" value="Aliphatic_acid_kin_short-chain"/>
</dbReference>
<keyword evidence="5 6" id="KW-0067">ATP-binding</keyword>
<dbReference type="InterPro" id="IPR023865">
    <property type="entry name" value="Aliphatic_acid_kinase_CS"/>
</dbReference>
<evidence type="ECO:0000256" key="5">
    <source>
        <dbReference type="ARBA" id="ARBA00022840"/>
    </source>
</evidence>
<dbReference type="GO" id="GO:0005524">
    <property type="term" value="F:ATP binding"/>
    <property type="evidence" value="ECO:0007669"/>
    <property type="project" value="UniProtKB-KW"/>
</dbReference>
<feature type="binding site" evidence="6">
    <location>
        <begin position="283"/>
        <end position="285"/>
    </location>
    <ligand>
        <name>ATP</name>
        <dbReference type="ChEBI" id="CHEBI:30616"/>
    </ligand>
</feature>
<dbReference type="PROSITE" id="PS01076">
    <property type="entry name" value="ACETATE_KINASE_2"/>
    <property type="match status" value="1"/>
</dbReference>
<evidence type="ECO:0000256" key="3">
    <source>
        <dbReference type="ARBA" id="ARBA00022741"/>
    </source>
</evidence>
<keyword evidence="6" id="KW-0963">Cytoplasm</keyword>
<dbReference type="KEGG" id="xak:KIMC2_09300"/>
<dbReference type="PIRSF" id="PIRSF000722">
    <property type="entry name" value="Acetate_prop_kin"/>
    <property type="match status" value="1"/>
</dbReference>
<dbReference type="CDD" id="cd24010">
    <property type="entry name" value="ASKHA_NBD_AcK_PK"/>
    <property type="match status" value="1"/>
</dbReference>